<name>A0A0M3JHW0_ANISI</name>
<dbReference type="AlphaFoldDB" id="A0A0M3JHW0"/>
<protein>
    <submittedName>
        <fullName evidence="1">Laminin EGF-like domain-containing protein</fullName>
    </submittedName>
</protein>
<sequence>LEVRRSCSTGRSVSGRCHVNVMRCDECAAIEPLAEGSADTWVPALERSRKCTLAELILQRIS</sequence>
<evidence type="ECO:0000313" key="1">
    <source>
        <dbReference type="WBParaSite" id="ASIM_0000722501-mRNA-1"/>
    </source>
</evidence>
<accession>A0A0M3JHW0</accession>
<reference evidence="1" key="1">
    <citation type="submission" date="2017-02" db="UniProtKB">
        <authorList>
            <consortium name="WormBaseParasite"/>
        </authorList>
    </citation>
    <scope>IDENTIFICATION</scope>
</reference>
<organism evidence="1">
    <name type="scientific">Anisakis simplex</name>
    <name type="common">Herring worm</name>
    <dbReference type="NCBI Taxonomy" id="6269"/>
    <lineage>
        <taxon>Eukaryota</taxon>
        <taxon>Metazoa</taxon>
        <taxon>Ecdysozoa</taxon>
        <taxon>Nematoda</taxon>
        <taxon>Chromadorea</taxon>
        <taxon>Rhabditida</taxon>
        <taxon>Spirurina</taxon>
        <taxon>Ascaridomorpha</taxon>
        <taxon>Ascaridoidea</taxon>
        <taxon>Anisakidae</taxon>
        <taxon>Anisakis</taxon>
        <taxon>Anisakis simplex complex</taxon>
    </lineage>
</organism>
<dbReference type="WBParaSite" id="ASIM_0000722501-mRNA-1">
    <property type="protein sequence ID" value="ASIM_0000722501-mRNA-1"/>
    <property type="gene ID" value="ASIM_0000722501"/>
</dbReference>
<proteinExistence type="predicted"/>